<dbReference type="EMBL" id="SJSK01000001">
    <property type="protein sequence ID" value="TCC93426.1"/>
    <property type="molecule type" value="Genomic_DNA"/>
</dbReference>
<feature type="transmembrane region" description="Helical" evidence="2">
    <location>
        <begin position="12"/>
        <end position="33"/>
    </location>
</feature>
<accession>A0A4V2MJ93</accession>
<keyword evidence="2" id="KW-0812">Transmembrane</keyword>
<feature type="transmembrane region" description="Helical" evidence="2">
    <location>
        <begin position="165"/>
        <end position="186"/>
    </location>
</feature>
<evidence type="ECO:0000256" key="2">
    <source>
        <dbReference type="SAM" id="Phobius"/>
    </source>
</evidence>
<evidence type="ECO:0000313" key="4">
    <source>
        <dbReference type="Proteomes" id="UP000292884"/>
    </source>
</evidence>
<keyword evidence="1" id="KW-0175">Coiled coil</keyword>
<sequence>MNNYLETGIAVVLIFFVFSTVTYVIQELIAVNLKFRGKMLKQSLQQLMGIVSSELLKHPQLNKLKENADKLPSYIPATNFAMATIDIIAEKSGARTNDLFADFKNGLTALKNQQANTLIKDGLPKLLETLANSSKDINELQANVEKWFNEYMDRVSGWYKNKYRWVTRIIAICIALAFNLNMVRIIKTIHNDPILKASLVSSAEKLVDQPDVVKDYYLSKVDVHFNEIDKKYDSILKDTATKKINVDSLKNERDSEKYKVLTKYNEEQYYFASSMIKNISSDKLIFGWTKNPFKVLDERTNLRRNMYCYEYLVSFLGLMIGAIAISMGAPFWFEVMMKLVNVRRAGLKPKGDSLAK</sequence>
<keyword evidence="2" id="KW-0472">Membrane</keyword>
<dbReference type="RefSeq" id="WP_131551294.1">
    <property type="nucleotide sequence ID" value="NZ_SJSK01000001.1"/>
</dbReference>
<proteinExistence type="predicted"/>
<gene>
    <name evidence="3" type="ORF">EZ428_01245</name>
</gene>
<feature type="transmembrane region" description="Helical" evidence="2">
    <location>
        <begin position="311"/>
        <end position="333"/>
    </location>
</feature>
<dbReference type="Proteomes" id="UP000292884">
    <property type="component" value="Unassembled WGS sequence"/>
</dbReference>
<evidence type="ECO:0000313" key="3">
    <source>
        <dbReference type="EMBL" id="TCC93426.1"/>
    </source>
</evidence>
<comment type="caution">
    <text evidence="3">The sequence shown here is derived from an EMBL/GenBank/DDBJ whole genome shotgun (WGS) entry which is preliminary data.</text>
</comment>
<keyword evidence="2" id="KW-1133">Transmembrane helix</keyword>
<feature type="coiled-coil region" evidence="1">
    <location>
        <begin position="123"/>
        <end position="150"/>
    </location>
</feature>
<protein>
    <submittedName>
        <fullName evidence="3">Uncharacterized protein</fullName>
    </submittedName>
</protein>
<dbReference type="OrthoDB" id="6286374at2"/>
<dbReference type="AlphaFoldDB" id="A0A4V2MJ93"/>
<evidence type="ECO:0000256" key="1">
    <source>
        <dbReference type="SAM" id="Coils"/>
    </source>
</evidence>
<reference evidence="3 4" key="1">
    <citation type="submission" date="2019-02" db="EMBL/GenBank/DDBJ databases">
        <title>Pedobacter sp. RP-1-13 sp. nov., isolated from Arctic soil.</title>
        <authorList>
            <person name="Dahal R.H."/>
        </authorList>
    </citation>
    <scope>NUCLEOTIDE SEQUENCE [LARGE SCALE GENOMIC DNA]</scope>
    <source>
        <strain evidence="3 4">RP-1-13</strain>
    </source>
</reference>
<keyword evidence="4" id="KW-1185">Reference proteome</keyword>
<organism evidence="3 4">
    <name type="scientific">Pedobacter frigiditerrae</name>
    <dbReference type="NCBI Taxonomy" id="2530452"/>
    <lineage>
        <taxon>Bacteria</taxon>
        <taxon>Pseudomonadati</taxon>
        <taxon>Bacteroidota</taxon>
        <taxon>Sphingobacteriia</taxon>
        <taxon>Sphingobacteriales</taxon>
        <taxon>Sphingobacteriaceae</taxon>
        <taxon>Pedobacter</taxon>
    </lineage>
</organism>
<name>A0A4V2MJ93_9SPHI</name>